<gene>
    <name evidence="3" type="ORF">CBLFYP62_00836</name>
</gene>
<evidence type="ECO:0000313" key="3">
    <source>
        <dbReference type="EMBL" id="VYT82649.1"/>
    </source>
</evidence>
<feature type="transmembrane region" description="Helical" evidence="2">
    <location>
        <begin position="12"/>
        <end position="32"/>
    </location>
</feature>
<keyword evidence="2" id="KW-1133">Transmembrane helix</keyword>
<name>A0A6N2ZT86_CLOBU</name>
<dbReference type="AlphaFoldDB" id="A0A6N2ZT86"/>
<sequence length="180" mass="19482">MNKFNLKVRKNILVSVLGVLVIGLGMVLVSSITKEHKAKDAEALVKDNKIIDVKNDSTKDNNSSKAIVPVIASDEKTKKPTEDKQLDSNSETPKKGDKVIKPEPPKEKPRTSDDVTNKNKVPTYPEKEVKPQFQPTKGGEANNKGQGNFPGFGTVEDGGANKGENVNSSGDINKQVGKMD</sequence>
<dbReference type="Pfam" id="PF20187">
    <property type="entry name" value="DUF6550"/>
    <property type="match status" value="1"/>
</dbReference>
<protein>
    <submittedName>
        <fullName evidence="3">Uncharacterized protein</fullName>
    </submittedName>
</protein>
<keyword evidence="2" id="KW-0812">Transmembrane</keyword>
<dbReference type="EMBL" id="CACRTU010000009">
    <property type="protein sequence ID" value="VYT82649.1"/>
    <property type="molecule type" value="Genomic_DNA"/>
</dbReference>
<feature type="region of interest" description="Disordered" evidence="1">
    <location>
        <begin position="51"/>
        <end position="180"/>
    </location>
</feature>
<organism evidence="3">
    <name type="scientific">Clostridium butyricum</name>
    <dbReference type="NCBI Taxonomy" id="1492"/>
    <lineage>
        <taxon>Bacteria</taxon>
        <taxon>Bacillati</taxon>
        <taxon>Bacillota</taxon>
        <taxon>Clostridia</taxon>
        <taxon>Eubacteriales</taxon>
        <taxon>Clostridiaceae</taxon>
        <taxon>Clostridium</taxon>
    </lineage>
</organism>
<reference evidence="3" key="1">
    <citation type="submission" date="2019-11" db="EMBL/GenBank/DDBJ databases">
        <authorList>
            <person name="Feng L."/>
        </authorList>
    </citation>
    <scope>NUCLEOTIDE SEQUENCE</scope>
    <source>
        <strain evidence="3">CButyricumLFYP62</strain>
    </source>
</reference>
<accession>A0A6N2ZT86</accession>
<keyword evidence="2" id="KW-0472">Membrane</keyword>
<evidence type="ECO:0000256" key="2">
    <source>
        <dbReference type="SAM" id="Phobius"/>
    </source>
</evidence>
<proteinExistence type="predicted"/>
<dbReference type="InterPro" id="IPR046680">
    <property type="entry name" value="DUF6550"/>
</dbReference>
<evidence type="ECO:0000256" key="1">
    <source>
        <dbReference type="SAM" id="MobiDB-lite"/>
    </source>
</evidence>
<dbReference type="RefSeq" id="WP_156736275.1">
    <property type="nucleotide sequence ID" value="NZ_CACRTU010000009.1"/>
</dbReference>
<feature type="compositionally biased region" description="Basic and acidic residues" evidence="1">
    <location>
        <begin position="73"/>
        <end position="117"/>
    </location>
</feature>